<accession>A0A480AH88</accession>
<comment type="caution">
    <text evidence="2">The sequence shown here is derived from an EMBL/GenBank/DDBJ whole genome shotgun (WGS) entry which is preliminary data.</text>
</comment>
<evidence type="ECO:0000256" key="1">
    <source>
        <dbReference type="NCBIfam" id="TIGR02722"/>
    </source>
</evidence>
<evidence type="ECO:0000313" key="3">
    <source>
        <dbReference type="Proteomes" id="UP000301751"/>
    </source>
</evidence>
<dbReference type="Gene3D" id="3.40.50.10610">
    <property type="entry name" value="ABC-type transport auxiliary lipoprotein component"/>
    <property type="match status" value="1"/>
</dbReference>
<proteinExistence type="predicted"/>
<reference evidence="3" key="1">
    <citation type="submission" date="2019-03" db="EMBL/GenBank/DDBJ databases">
        <title>Aquabacterium pictum sp.nov., the first bacteriochlorophyll a-containing freshwater bacterium in the genus Aquabacterium of the class Betaproteobacteria.</title>
        <authorList>
            <person name="Hirose S."/>
            <person name="Tank M."/>
            <person name="Hara E."/>
            <person name="Tamaki H."/>
            <person name="Takaichi S."/>
            <person name="Haruta S."/>
            <person name="Hanada S."/>
        </authorList>
    </citation>
    <scope>NUCLEOTIDE SEQUENCE [LARGE SCALE GENOMIC DNA]</scope>
    <source>
        <strain evidence="3">W35</strain>
    </source>
</reference>
<organism evidence="2 3">
    <name type="scientific">Pseudaquabacterium pictum</name>
    <dbReference type="NCBI Taxonomy" id="2315236"/>
    <lineage>
        <taxon>Bacteria</taxon>
        <taxon>Pseudomonadati</taxon>
        <taxon>Pseudomonadota</taxon>
        <taxon>Betaproteobacteria</taxon>
        <taxon>Burkholderiales</taxon>
        <taxon>Sphaerotilaceae</taxon>
        <taxon>Pseudaquabacterium</taxon>
    </lineage>
</organism>
<protein>
    <recommendedName>
        <fullName evidence="1">Penicillin-binding protein activator LpoB</fullName>
    </recommendedName>
</protein>
<gene>
    <name evidence="2" type="ORF">AQPW35_02100</name>
</gene>
<dbReference type="PANTHER" id="PTHR40593">
    <property type="entry name" value="PENICILLIN-BINDING PROTEIN ACTIVATOR LPOB"/>
    <property type="match status" value="1"/>
</dbReference>
<dbReference type="GO" id="GO:0009252">
    <property type="term" value="P:peptidoglycan biosynthetic process"/>
    <property type="evidence" value="ECO:0007669"/>
    <property type="project" value="TreeGrafter"/>
</dbReference>
<sequence length="224" mass="24807">MTPRHASTNCTLQQNPEPLSMQPTRRISLLCLAGLAVLATGCETNKVSSPVIRFDRQTTNYGDAKGVELVTNEFGSTDLQMIAEKMTGSLLETGIFQGRPTVTISTVKNKTSEYIDTTNVMNSIQTALVKSGKVRFTRSIQEMQAGVDELTRQNQSGLYKQGTTAKVGNMTAAKFSVEGELTSIVKQNSQTKDVYYKFTLKLFDVSEGTIEWQDEKEIRKTTKK</sequence>
<dbReference type="InterPro" id="IPR014094">
    <property type="entry name" value="LpoB"/>
</dbReference>
<evidence type="ECO:0000313" key="2">
    <source>
        <dbReference type="EMBL" id="GCL61129.1"/>
    </source>
</evidence>
<dbReference type="GO" id="GO:0031241">
    <property type="term" value="C:periplasmic side of cell outer membrane"/>
    <property type="evidence" value="ECO:0007669"/>
    <property type="project" value="TreeGrafter"/>
</dbReference>
<dbReference type="GO" id="GO:0030234">
    <property type="term" value="F:enzyme regulator activity"/>
    <property type="evidence" value="ECO:0007669"/>
    <property type="project" value="TreeGrafter"/>
</dbReference>
<dbReference type="Pfam" id="PF13036">
    <property type="entry name" value="LpoB"/>
    <property type="match status" value="1"/>
</dbReference>
<dbReference type="PANTHER" id="PTHR40593:SF1">
    <property type="entry name" value="PENICILLIN-BINDING PROTEIN ACTIVATOR LPOB"/>
    <property type="match status" value="1"/>
</dbReference>
<dbReference type="NCBIfam" id="TIGR02722">
    <property type="entry name" value="lp"/>
    <property type="match status" value="1"/>
</dbReference>
<dbReference type="Proteomes" id="UP000301751">
    <property type="component" value="Unassembled WGS sequence"/>
</dbReference>
<dbReference type="EMBL" id="BJCL01000001">
    <property type="protein sequence ID" value="GCL61129.1"/>
    <property type="molecule type" value="Genomic_DNA"/>
</dbReference>
<name>A0A480AH88_9BURK</name>
<dbReference type="AlphaFoldDB" id="A0A480AH88"/>
<keyword evidence="3" id="KW-1185">Reference proteome</keyword>